<dbReference type="PROSITE" id="PS00061">
    <property type="entry name" value="ADH_SHORT"/>
    <property type="match status" value="1"/>
</dbReference>
<dbReference type="NCBIfam" id="NF005559">
    <property type="entry name" value="PRK07231.1"/>
    <property type="match status" value="1"/>
</dbReference>
<dbReference type="EMBL" id="CP089291">
    <property type="protein sequence ID" value="UOF88635.1"/>
    <property type="molecule type" value="Genomic_DNA"/>
</dbReference>
<dbReference type="PRINTS" id="PR00081">
    <property type="entry name" value="GDHRDH"/>
</dbReference>
<proteinExistence type="inferred from homology"/>
<evidence type="ECO:0000256" key="1">
    <source>
        <dbReference type="ARBA" id="ARBA00006484"/>
    </source>
</evidence>
<dbReference type="NCBIfam" id="NF009466">
    <property type="entry name" value="PRK12826.1-2"/>
    <property type="match status" value="1"/>
</dbReference>
<name>A0ABY4CLC1_9BACL</name>
<evidence type="ECO:0000313" key="2">
    <source>
        <dbReference type="EMBL" id="UOF88635.1"/>
    </source>
</evidence>
<sequence length="252" mass="26542">MSMKDRIAIVTGSGSARGIGKAVATELAKRGAIVVIADIHLQGAETVAAEFNDSGYKAVARHLDVTSRESVAALVADIDREFGKIDILVNNAGITRPSRILEITDEEWDLIFAVNMKGVFYCTQAVLPGMIAQRYGRIVNLSSVSGKRGGGVFGGSHYSAAKAGVLGFAKAVAREVAEYGITLNSVTPGLIDTDITGGLMTPERRELLKQEIPAKRLGTAFDVAAAIAFLASEDAGYITGEEIDINGGSHMD</sequence>
<dbReference type="Pfam" id="PF13561">
    <property type="entry name" value="adh_short_C2"/>
    <property type="match status" value="1"/>
</dbReference>
<dbReference type="RefSeq" id="WP_347435311.1">
    <property type="nucleotide sequence ID" value="NZ_CP089291.1"/>
</dbReference>
<dbReference type="PANTHER" id="PTHR42879:SF2">
    <property type="entry name" value="3-OXOACYL-[ACYL-CARRIER-PROTEIN] REDUCTASE FABG"/>
    <property type="match status" value="1"/>
</dbReference>
<dbReference type="InterPro" id="IPR036291">
    <property type="entry name" value="NAD(P)-bd_dom_sf"/>
</dbReference>
<reference evidence="2" key="1">
    <citation type="submission" date="2021-12" db="EMBL/GenBank/DDBJ databases">
        <title>Alicyclobacillaceae gen. nov., sp. nov., isolated from chalcocite enrichment system.</title>
        <authorList>
            <person name="Jiang Z."/>
        </authorList>
    </citation>
    <scope>NUCLEOTIDE SEQUENCE</scope>
    <source>
        <strain evidence="2">MYW30-H2</strain>
    </source>
</reference>
<dbReference type="PRINTS" id="PR00080">
    <property type="entry name" value="SDRFAMILY"/>
</dbReference>
<keyword evidence="3" id="KW-1185">Reference proteome</keyword>
<dbReference type="InterPro" id="IPR002347">
    <property type="entry name" value="SDR_fam"/>
</dbReference>
<dbReference type="SUPFAM" id="SSF51735">
    <property type="entry name" value="NAD(P)-binding Rossmann-fold domains"/>
    <property type="match status" value="1"/>
</dbReference>
<protein>
    <submittedName>
        <fullName evidence="2">SDR family oxidoreductase</fullName>
    </submittedName>
</protein>
<dbReference type="InterPro" id="IPR020904">
    <property type="entry name" value="Sc_DH/Rdtase_CS"/>
</dbReference>
<dbReference type="Gene3D" id="3.40.50.720">
    <property type="entry name" value="NAD(P)-binding Rossmann-like Domain"/>
    <property type="match status" value="1"/>
</dbReference>
<dbReference type="Proteomes" id="UP000830167">
    <property type="component" value="Chromosome"/>
</dbReference>
<evidence type="ECO:0000313" key="3">
    <source>
        <dbReference type="Proteomes" id="UP000830167"/>
    </source>
</evidence>
<dbReference type="InterPro" id="IPR050259">
    <property type="entry name" value="SDR"/>
</dbReference>
<organism evidence="2 3">
    <name type="scientific">Fodinisporobacter ferrooxydans</name>
    <dbReference type="NCBI Taxonomy" id="2901836"/>
    <lineage>
        <taxon>Bacteria</taxon>
        <taxon>Bacillati</taxon>
        <taxon>Bacillota</taxon>
        <taxon>Bacilli</taxon>
        <taxon>Bacillales</taxon>
        <taxon>Alicyclobacillaceae</taxon>
        <taxon>Fodinisporobacter</taxon>
    </lineage>
</organism>
<gene>
    <name evidence="2" type="ORF">LSG31_11780</name>
</gene>
<accession>A0ABY4CLC1</accession>
<dbReference type="PANTHER" id="PTHR42879">
    <property type="entry name" value="3-OXOACYL-(ACYL-CARRIER-PROTEIN) REDUCTASE"/>
    <property type="match status" value="1"/>
</dbReference>
<comment type="similarity">
    <text evidence="1">Belongs to the short-chain dehydrogenases/reductases (SDR) family.</text>
</comment>